<keyword evidence="4" id="KW-1185">Reference proteome</keyword>
<dbReference type="Proteomes" id="UP000282438">
    <property type="component" value="Chromosome"/>
</dbReference>
<evidence type="ECO:0000313" key="4">
    <source>
        <dbReference type="Proteomes" id="UP000282438"/>
    </source>
</evidence>
<accession>A0A3S8ZV50</accession>
<dbReference type="PANTHER" id="PTHR42852:SF18">
    <property type="entry name" value="CHROMOSOME UNDETERMINED SCAFFOLD_47, WHOLE GENOME SHOTGUN SEQUENCE"/>
    <property type="match status" value="1"/>
</dbReference>
<sequence>MPRKHLMKRYLPRLIAIATVITIAGYLLFQTPNKQAPDIQLTSIQGQNLNPSALKNQIVLVNFWATSCTGCIKEMPELIKLQEKYKNNNYKTIAIAMDYDNPEYIANYVKEKKLPFFTQHDINGKAAKAFGDVALTPSTFLINKDSKIIKKYVGLINIQEIEILIENEIKKSM</sequence>
<reference evidence="3 4" key="1">
    <citation type="submission" date="2018-12" db="EMBL/GenBank/DDBJ databases">
        <title>Complete genome sequence of Iodobacter sp. H11R3.</title>
        <authorList>
            <person name="Bae J.-W."/>
        </authorList>
    </citation>
    <scope>NUCLEOTIDE SEQUENCE [LARGE SCALE GENOMIC DNA]</scope>
    <source>
        <strain evidence="3 4">H11R3</strain>
    </source>
</reference>
<keyword evidence="1" id="KW-0812">Transmembrane</keyword>
<proteinExistence type="predicted"/>
<dbReference type="InterPro" id="IPR013740">
    <property type="entry name" value="Redoxin"/>
</dbReference>
<keyword evidence="1" id="KW-1133">Transmembrane helix</keyword>
<gene>
    <name evidence="3" type="ORF">EJO50_13085</name>
</gene>
<dbReference type="PANTHER" id="PTHR42852">
    <property type="entry name" value="THIOL:DISULFIDE INTERCHANGE PROTEIN DSBE"/>
    <property type="match status" value="1"/>
</dbReference>
<dbReference type="OrthoDB" id="9811352at2"/>
<feature type="transmembrane region" description="Helical" evidence="1">
    <location>
        <begin position="12"/>
        <end position="29"/>
    </location>
</feature>
<dbReference type="Pfam" id="PF08534">
    <property type="entry name" value="Redoxin"/>
    <property type="match status" value="1"/>
</dbReference>
<evidence type="ECO:0000259" key="2">
    <source>
        <dbReference type="PROSITE" id="PS51352"/>
    </source>
</evidence>
<organism evidence="3 4">
    <name type="scientific">Iodobacter ciconiae</name>
    <dbReference type="NCBI Taxonomy" id="2496266"/>
    <lineage>
        <taxon>Bacteria</taxon>
        <taxon>Pseudomonadati</taxon>
        <taxon>Pseudomonadota</taxon>
        <taxon>Betaproteobacteria</taxon>
        <taxon>Neisseriales</taxon>
        <taxon>Chitinibacteraceae</taxon>
        <taxon>Iodobacter</taxon>
    </lineage>
</organism>
<dbReference type="AlphaFoldDB" id="A0A3S8ZV50"/>
<feature type="domain" description="Thioredoxin" evidence="2">
    <location>
        <begin position="30"/>
        <end position="170"/>
    </location>
</feature>
<evidence type="ECO:0000256" key="1">
    <source>
        <dbReference type="SAM" id="Phobius"/>
    </source>
</evidence>
<dbReference type="EMBL" id="CP034433">
    <property type="protein sequence ID" value="AZN37336.1"/>
    <property type="molecule type" value="Genomic_DNA"/>
</dbReference>
<dbReference type="InterPro" id="IPR013766">
    <property type="entry name" value="Thioredoxin_domain"/>
</dbReference>
<dbReference type="GO" id="GO:0016491">
    <property type="term" value="F:oxidoreductase activity"/>
    <property type="evidence" value="ECO:0007669"/>
    <property type="project" value="InterPro"/>
</dbReference>
<name>A0A3S8ZV50_9NEIS</name>
<dbReference type="SUPFAM" id="SSF52833">
    <property type="entry name" value="Thioredoxin-like"/>
    <property type="match status" value="1"/>
</dbReference>
<dbReference type="InterPro" id="IPR036249">
    <property type="entry name" value="Thioredoxin-like_sf"/>
</dbReference>
<dbReference type="Gene3D" id="3.40.30.10">
    <property type="entry name" value="Glutaredoxin"/>
    <property type="match status" value="1"/>
</dbReference>
<dbReference type="InterPro" id="IPR050553">
    <property type="entry name" value="Thioredoxin_ResA/DsbE_sf"/>
</dbReference>
<evidence type="ECO:0000313" key="3">
    <source>
        <dbReference type="EMBL" id="AZN37336.1"/>
    </source>
</evidence>
<protein>
    <submittedName>
        <fullName evidence="3">TlpA family protein disulfide reductase</fullName>
    </submittedName>
</protein>
<dbReference type="KEGG" id="iod:EJO50_13085"/>
<keyword evidence="1" id="KW-0472">Membrane</keyword>
<dbReference type="CDD" id="cd02966">
    <property type="entry name" value="TlpA_like_family"/>
    <property type="match status" value="1"/>
</dbReference>
<dbReference type="PROSITE" id="PS51352">
    <property type="entry name" value="THIOREDOXIN_2"/>
    <property type="match status" value="1"/>
</dbReference>